<organism evidence="1 2">
    <name type="scientific">Hydra vulgaris</name>
    <name type="common">Hydra</name>
    <name type="synonym">Hydra attenuata</name>
    <dbReference type="NCBI Taxonomy" id="6087"/>
    <lineage>
        <taxon>Eukaryota</taxon>
        <taxon>Metazoa</taxon>
        <taxon>Cnidaria</taxon>
        <taxon>Hydrozoa</taxon>
        <taxon>Hydroidolina</taxon>
        <taxon>Anthoathecata</taxon>
        <taxon>Aplanulata</taxon>
        <taxon>Hydridae</taxon>
        <taxon>Hydra</taxon>
    </lineage>
</organism>
<dbReference type="GeneID" id="136083714"/>
<sequence length="103" mass="11370">MCSHQDILIHAKSDLLNAFQECSNKISDKSFVSFNIHGLESSISQTISLALKLQEKFSPKLMIKCTSSSVDLVQGLGIIAKEIEHEGLKRTCAILHVTVSKKE</sequence>
<accession>A0ABM4CCI8</accession>
<dbReference type="Proteomes" id="UP001652625">
    <property type="component" value="Chromosome 08"/>
</dbReference>
<evidence type="ECO:0000313" key="1">
    <source>
        <dbReference type="Proteomes" id="UP001652625"/>
    </source>
</evidence>
<dbReference type="RefSeq" id="XP_065659397.1">
    <property type="nucleotide sequence ID" value="XM_065803325.1"/>
</dbReference>
<proteinExistence type="predicted"/>
<keyword evidence="1" id="KW-1185">Reference proteome</keyword>
<name>A0ABM4CCI8_HYDVU</name>
<evidence type="ECO:0000313" key="2">
    <source>
        <dbReference type="RefSeq" id="XP_065659397.1"/>
    </source>
</evidence>
<reference evidence="2" key="1">
    <citation type="submission" date="2025-08" db="UniProtKB">
        <authorList>
            <consortium name="RefSeq"/>
        </authorList>
    </citation>
    <scope>IDENTIFICATION</scope>
</reference>
<gene>
    <name evidence="2" type="primary">LOC136083714</name>
</gene>
<protein>
    <submittedName>
        <fullName evidence="2">Uncharacterized protein LOC136083714 isoform X2</fullName>
    </submittedName>
</protein>